<dbReference type="AlphaFoldDB" id="A0A1S3FKY1"/>
<keyword evidence="2" id="KW-0175">Coiled coil</keyword>
<feature type="region of interest" description="Disordered" evidence="3">
    <location>
        <begin position="307"/>
        <end position="468"/>
    </location>
</feature>
<name>A0A1S3FKY1_DIPOR</name>
<dbReference type="RefSeq" id="XP_012877238.1">
    <property type="nucleotide sequence ID" value="XM_013021784.1"/>
</dbReference>
<dbReference type="PANTHER" id="PTHR45682:SF4">
    <property type="entry name" value="SERINE_THREONINE_TYROSINE-INTERACTING-LIKE PROTEIN 2"/>
    <property type="match status" value="1"/>
</dbReference>
<dbReference type="Gene3D" id="3.90.190.10">
    <property type="entry name" value="Protein tyrosine phosphatase superfamily"/>
    <property type="match status" value="1"/>
</dbReference>
<accession>A0A1S3FKY1</accession>
<feature type="compositionally biased region" description="Polar residues" evidence="3">
    <location>
        <begin position="670"/>
        <end position="691"/>
    </location>
</feature>
<dbReference type="Proteomes" id="UP000081671">
    <property type="component" value="Unplaced"/>
</dbReference>
<dbReference type="STRING" id="10020.ENSDORP00000005040"/>
<dbReference type="SMART" id="SM00195">
    <property type="entry name" value="DSPc"/>
    <property type="match status" value="1"/>
</dbReference>
<protein>
    <submittedName>
        <fullName evidence="7">Inactive dual specificity phosphatase 27</fullName>
    </submittedName>
</protein>
<feature type="compositionally biased region" description="Acidic residues" evidence="3">
    <location>
        <begin position="7"/>
        <end position="20"/>
    </location>
</feature>
<dbReference type="OrthoDB" id="2017893at2759"/>
<dbReference type="PRINTS" id="PR01909">
    <property type="entry name" value="ADSPHPHTASEA"/>
</dbReference>
<dbReference type="PROSITE" id="PS50054">
    <property type="entry name" value="TYR_PHOSPHATASE_DUAL"/>
    <property type="match status" value="1"/>
</dbReference>
<feature type="domain" description="Tyrosine-protein phosphatase" evidence="4">
    <location>
        <begin position="132"/>
        <end position="280"/>
    </location>
</feature>
<dbReference type="FunCoup" id="A0A1S3FKY1">
    <property type="interactions" value="399"/>
</dbReference>
<gene>
    <name evidence="7" type="primary">Dusp27</name>
</gene>
<feature type="compositionally biased region" description="Basic and acidic residues" evidence="3">
    <location>
        <begin position="483"/>
        <end position="508"/>
    </location>
</feature>
<feature type="compositionally biased region" description="Polar residues" evidence="3">
    <location>
        <begin position="426"/>
        <end position="453"/>
    </location>
</feature>
<evidence type="ECO:0000259" key="4">
    <source>
        <dbReference type="PROSITE" id="PS50054"/>
    </source>
</evidence>
<dbReference type="PRINTS" id="PR01908">
    <property type="entry name" value="ADSPHPHTASE"/>
</dbReference>
<dbReference type="GO" id="GO:0033549">
    <property type="term" value="F:MAP kinase phosphatase activity"/>
    <property type="evidence" value="ECO:0007669"/>
    <property type="project" value="TreeGrafter"/>
</dbReference>
<feature type="compositionally biased region" description="Basic and acidic residues" evidence="3">
    <location>
        <begin position="1041"/>
        <end position="1065"/>
    </location>
</feature>
<evidence type="ECO:0000259" key="5">
    <source>
        <dbReference type="PROSITE" id="PS50056"/>
    </source>
</evidence>
<comment type="similarity">
    <text evidence="1">Belongs to the protein-tyrosine phosphatase family. Non-receptor class dual specificity subfamily.</text>
</comment>
<feature type="compositionally biased region" description="Acidic residues" evidence="3">
    <location>
        <begin position="864"/>
        <end position="877"/>
    </location>
</feature>
<organism evidence="6 7">
    <name type="scientific">Dipodomys ordii</name>
    <name type="common">Ord's kangaroo rat</name>
    <dbReference type="NCBI Taxonomy" id="10020"/>
    <lineage>
        <taxon>Eukaryota</taxon>
        <taxon>Metazoa</taxon>
        <taxon>Chordata</taxon>
        <taxon>Craniata</taxon>
        <taxon>Vertebrata</taxon>
        <taxon>Euteleostomi</taxon>
        <taxon>Mammalia</taxon>
        <taxon>Eutheria</taxon>
        <taxon>Euarchontoglires</taxon>
        <taxon>Glires</taxon>
        <taxon>Rodentia</taxon>
        <taxon>Castorimorpha</taxon>
        <taxon>Heteromyidae</taxon>
        <taxon>Dipodomyinae</taxon>
        <taxon>Dipodomys</taxon>
    </lineage>
</organism>
<proteinExistence type="inferred from homology"/>
<evidence type="ECO:0000313" key="6">
    <source>
        <dbReference type="Proteomes" id="UP000081671"/>
    </source>
</evidence>
<keyword evidence="6" id="KW-1185">Reference proteome</keyword>
<feature type="coiled-coil region" evidence="2">
    <location>
        <begin position="264"/>
        <end position="291"/>
    </location>
</feature>
<evidence type="ECO:0000256" key="2">
    <source>
        <dbReference type="SAM" id="Coils"/>
    </source>
</evidence>
<evidence type="ECO:0000313" key="7">
    <source>
        <dbReference type="RefSeq" id="XP_012877238.1"/>
    </source>
</evidence>
<dbReference type="GO" id="GO:0043409">
    <property type="term" value="P:negative regulation of MAPK cascade"/>
    <property type="evidence" value="ECO:0007669"/>
    <property type="project" value="TreeGrafter"/>
</dbReference>
<dbReference type="PROSITE" id="PS50056">
    <property type="entry name" value="TYR_PHOSPHATASE_2"/>
    <property type="match status" value="1"/>
</dbReference>
<feature type="region of interest" description="Disordered" evidence="3">
    <location>
        <begin position="483"/>
        <end position="517"/>
    </location>
</feature>
<feature type="compositionally biased region" description="Polar residues" evidence="3">
    <location>
        <begin position="976"/>
        <end position="985"/>
    </location>
</feature>
<feature type="compositionally biased region" description="Low complexity" evidence="3">
    <location>
        <begin position="986"/>
        <end position="998"/>
    </location>
</feature>
<dbReference type="InterPro" id="IPR000387">
    <property type="entry name" value="Tyr_Pase_dom"/>
</dbReference>
<dbReference type="KEGG" id="dord:105989645"/>
<feature type="compositionally biased region" description="Basic and acidic residues" evidence="3">
    <location>
        <begin position="380"/>
        <end position="403"/>
    </location>
</feature>
<feature type="compositionally biased region" description="Polar residues" evidence="3">
    <location>
        <begin position="879"/>
        <end position="902"/>
    </location>
</feature>
<dbReference type="GO" id="GO:0005737">
    <property type="term" value="C:cytoplasm"/>
    <property type="evidence" value="ECO:0007669"/>
    <property type="project" value="TreeGrafter"/>
</dbReference>
<feature type="compositionally biased region" description="Low complexity" evidence="3">
    <location>
        <begin position="960"/>
        <end position="969"/>
    </location>
</feature>
<feature type="domain" description="Tyrosine specific protein phosphatases" evidence="5">
    <location>
        <begin position="201"/>
        <end position="259"/>
    </location>
</feature>
<dbReference type="InParanoid" id="A0A1S3FKY1"/>
<evidence type="ECO:0000256" key="1">
    <source>
        <dbReference type="ARBA" id="ARBA00008601"/>
    </source>
</evidence>
<feature type="compositionally biased region" description="Low complexity" evidence="3">
    <location>
        <begin position="314"/>
        <end position="329"/>
    </location>
</feature>
<feature type="region of interest" description="Disordered" evidence="3">
    <location>
        <begin position="1"/>
        <end position="20"/>
    </location>
</feature>
<dbReference type="InterPro" id="IPR029021">
    <property type="entry name" value="Prot-tyrosine_phosphatase-like"/>
</dbReference>
<dbReference type="CTD" id="92235"/>
<feature type="region of interest" description="Disordered" evidence="3">
    <location>
        <begin position="860"/>
        <end position="1119"/>
    </location>
</feature>
<feature type="region of interest" description="Disordered" evidence="3">
    <location>
        <begin position="769"/>
        <end position="804"/>
    </location>
</feature>
<feature type="compositionally biased region" description="Basic and acidic residues" evidence="3">
    <location>
        <begin position="1080"/>
        <end position="1097"/>
    </location>
</feature>
<feature type="region of interest" description="Disordered" evidence="3">
    <location>
        <begin position="548"/>
        <end position="571"/>
    </location>
</feature>
<dbReference type="InterPro" id="IPR000340">
    <property type="entry name" value="Dual-sp_phosphatase_cat-dom"/>
</dbReference>
<dbReference type="CDD" id="cd14576">
    <property type="entry name" value="DSP_iDUSP27"/>
    <property type="match status" value="1"/>
</dbReference>
<feature type="region of interest" description="Disordered" evidence="3">
    <location>
        <begin position="670"/>
        <end position="698"/>
    </location>
</feature>
<feature type="compositionally biased region" description="Polar residues" evidence="3">
    <location>
        <begin position="772"/>
        <end position="796"/>
    </location>
</feature>
<dbReference type="SUPFAM" id="SSF52799">
    <property type="entry name" value="(Phosphotyrosine protein) phosphatases II"/>
    <property type="match status" value="1"/>
</dbReference>
<dbReference type="GeneID" id="105989645"/>
<evidence type="ECO:0000256" key="3">
    <source>
        <dbReference type="SAM" id="MobiDB-lite"/>
    </source>
</evidence>
<feature type="compositionally biased region" description="Polar residues" evidence="3">
    <location>
        <begin position="935"/>
        <end position="952"/>
    </location>
</feature>
<dbReference type="PANTHER" id="PTHR45682">
    <property type="entry name" value="AGAP008228-PA"/>
    <property type="match status" value="1"/>
</dbReference>
<sequence>MATGRDLEEEQVVPSEEDEADVRAVQARYLRSPSPSQFSMVSDAETESIFMEPIHLSSAVAAKQIINEELKPRGLRTDTDCQGMLESAEQLLVEDLYNRVREKMDDTSLYNTPCVLDLQRALVQDRQEAPRNEVDEVWPNVFIAEKSVAVNKGRLKRLGITHILNAAHGTGVYTGPEFYTGLEIQYLGVEVDDFPEVDISQHFRKAAEFLDEALLTYRGKVLVSSEMGISRSAVLVVAYLMIFHSMAILEALMTVRRKRAIYPNDGFLKQLRELNDKLMEEREEEDGSEEGQDTGSTLGAKVHSLMVEEEDDSTSNLSCSSLGKSSQASKPLTLIDEEEEETLYEEWRKRQGLPTHKAREDRRSTTTAQDGEDSGEEEVERIIQEWQSRNERYQAERHQRWSREEEEEESRAGSSLEGRRRRHTLSECSFSESNMRSQDIQILKQQGQKSSQRPGGRHRSDSVSSESTWDMWNERLLEIEKEASRRYHSKSTREEVDSSSEAGDRAREDDEDSVSSASSFYNFCSRNKDKLTALERWKIKRIQFGFHKKDSEAGDGSSELGAEEAGGETSLSDVNLTAYQAWKLKHQRKVGNENKEEVVEMSKGEDTVLAKKRQRRLELLERSRQTLEESQSLGSWEADSSAASRSIPLSAFWSATPSVSADGDTASVLSAQSHHSGATSNVRGCSASNPTTPLPNLPVGPGDTISIASIQNWIANVVTETLAQKQNEMLLLSRSPSVASMKAAPAASCLGDDQVSMLSGRSGSSLGGCLLPQSQARSTSDTQSVLSSNGTLSSRAEGSGSKVRGTSKPIYSLFADNVDLKELGRKEKEMQMELREKMSEYKVEKLASDNKRSSLFKKKKVKEEEGDVVDNQDEDTDSAIGSFQYSSRSNSQRPETDASSLAVSDHHSNGSRAGKAMDSSINKWLSGLRMEEKSPPQSDWSGSSRGKYTRSSLLRETESKSSSYKFSKSQSEEQDTSSYQEANGNSVRSTSRFSSCSTREGREMHKFSKSTFSETSSSREDSPEPYFFRRTPDPSEGDESPEPRRPNWARPKDWEDVEESSKSDFSEFGAKRKFTQSFMRSEEEGEKERTEKREEGRFASGRRFQYRRSTDREEEEEMDDEAIIAAWRRRQEETRTKMQRRRED</sequence>
<dbReference type="OMA" id="LSMQTNH"/>
<dbReference type="InterPro" id="IPR020422">
    <property type="entry name" value="TYR_PHOSPHATASE_DUAL_dom"/>
</dbReference>
<dbReference type="GO" id="GO:0008138">
    <property type="term" value="F:protein tyrosine/serine/threonine phosphatase activity"/>
    <property type="evidence" value="ECO:0007669"/>
    <property type="project" value="InterPro"/>
</dbReference>
<feature type="compositionally biased region" description="Acidic residues" evidence="3">
    <location>
        <begin position="335"/>
        <end position="344"/>
    </location>
</feature>
<dbReference type="InterPro" id="IPR020405">
    <property type="entry name" value="Atypical_DUSP_subfamA"/>
</dbReference>
<dbReference type="Pfam" id="PF00782">
    <property type="entry name" value="DSPc"/>
    <property type="match status" value="1"/>
</dbReference>
<reference evidence="7" key="1">
    <citation type="submission" date="2025-08" db="UniProtKB">
        <authorList>
            <consortium name="RefSeq"/>
        </authorList>
    </citation>
    <scope>IDENTIFICATION</scope>
    <source>
        <tissue evidence="7">Kidney</tissue>
    </source>
</reference>
<feature type="compositionally biased region" description="Acidic residues" evidence="3">
    <location>
        <begin position="370"/>
        <end position="379"/>
    </location>
</feature>